<sequence>MEKGNERRRSLFSRIFKSKSLMPRSDTKKHKKVTPEGCLSVYVGAGEERFIIRTESVNHPLFKALLDDAEMEYGYTAEGPLRLPCDVEVFQHVLREMEQDMVPSPSLSCTFSGSYGRYQLLSPSKPMVMGRY</sequence>
<evidence type="ECO:0000313" key="2">
    <source>
        <dbReference type="Proteomes" id="UP000827976"/>
    </source>
</evidence>
<evidence type="ECO:0000313" key="1">
    <source>
        <dbReference type="EMBL" id="KAH7664164.1"/>
    </source>
</evidence>
<keyword evidence="2" id="KW-1185">Reference proteome</keyword>
<dbReference type="Proteomes" id="UP000827976">
    <property type="component" value="Chromosome 14"/>
</dbReference>
<gene>
    <name evidence="1" type="ORF">IHE45_14G102700</name>
</gene>
<proteinExistence type="predicted"/>
<organism evidence="1 2">
    <name type="scientific">Dioscorea alata</name>
    <name type="common">Purple yam</name>
    <dbReference type="NCBI Taxonomy" id="55571"/>
    <lineage>
        <taxon>Eukaryota</taxon>
        <taxon>Viridiplantae</taxon>
        <taxon>Streptophyta</taxon>
        <taxon>Embryophyta</taxon>
        <taxon>Tracheophyta</taxon>
        <taxon>Spermatophyta</taxon>
        <taxon>Magnoliopsida</taxon>
        <taxon>Liliopsida</taxon>
        <taxon>Dioscoreales</taxon>
        <taxon>Dioscoreaceae</taxon>
        <taxon>Dioscorea</taxon>
    </lineage>
</organism>
<reference evidence="2" key="1">
    <citation type="journal article" date="2022" name="Nat. Commun.">
        <title>Chromosome evolution and the genetic basis of agronomically important traits in greater yam.</title>
        <authorList>
            <person name="Bredeson J.V."/>
            <person name="Lyons J.B."/>
            <person name="Oniyinde I.O."/>
            <person name="Okereke N.R."/>
            <person name="Kolade O."/>
            <person name="Nnabue I."/>
            <person name="Nwadili C.O."/>
            <person name="Hribova E."/>
            <person name="Parker M."/>
            <person name="Nwogha J."/>
            <person name="Shu S."/>
            <person name="Carlson J."/>
            <person name="Kariba R."/>
            <person name="Muthemba S."/>
            <person name="Knop K."/>
            <person name="Barton G.J."/>
            <person name="Sherwood A.V."/>
            <person name="Lopez-Montes A."/>
            <person name="Asiedu R."/>
            <person name="Jamnadass R."/>
            <person name="Muchugi A."/>
            <person name="Goodstein D."/>
            <person name="Egesi C.N."/>
            <person name="Featherston J."/>
            <person name="Asfaw A."/>
            <person name="Simpson G.G."/>
            <person name="Dolezel J."/>
            <person name="Hendre P.S."/>
            <person name="Van Deynze A."/>
            <person name="Kumar P.L."/>
            <person name="Obidiegwu J.E."/>
            <person name="Bhattacharjee R."/>
            <person name="Rokhsar D.S."/>
        </authorList>
    </citation>
    <scope>NUCLEOTIDE SEQUENCE [LARGE SCALE GENOMIC DNA]</scope>
    <source>
        <strain evidence="2">cv. TDa95/00328</strain>
    </source>
</reference>
<protein>
    <submittedName>
        <fullName evidence="1">Small auxin-up RNA protein</fullName>
    </submittedName>
</protein>
<dbReference type="EMBL" id="CM037024">
    <property type="protein sequence ID" value="KAH7664164.1"/>
    <property type="molecule type" value="Genomic_DNA"/>
</dbReference>
<name>A0ACB7UTW1_DIOAL</name>
<comment type="caution">
    <text evidence="1">The sequence shown here is derived from an EMBL/GenBank/DDBJ whole genome shotgun (WGS) entry which is preliminary data.</text>
</comment>
<accession>A0ACB7UTW1</accession>